<dbReference type="AlphaFoldDB" id="A0A1S7LFL2"/>
<proteinExistence type="predicted"/>
<dbReference type="EMBL" id="LO017727">
    <property type="protein sequence ID" value="CRH05735.1"/>
    <property type="molecule type" value="Genomic_DNA"/>
</dbReference>
<reference evidence="1" key="1">
    <citation type="submission" date="2015-04" db="EMBL/GenBank/DDBJ databases">
        <authorList>
            <person name="Syromyatnikov M.Y."/>
            <person name="Popov V.N."/>
        </authorList>
    </citation>
    <scope>NUCLEOTIDE SEQUENCE</scope>
    <source>
        <strain evidence="1">MO-1</strain>
    </source>
</reference>
<organism evidence="1">
    <name type="scientific">Magnetococcus massalia (strain MO-1)</name>
    <dbReference type="NCBI Taxonomy" id="451514"/>
    <lineage>
        <taxon>Bacteria</taxon>
        <taxon>Pseudomonadati</taxon>
        <taxon>Pseudomonadota</taxon>
        <taxon>Magnetococcia</taxon>
        <taxon>Magnetococcales</taxon>
        <taxon>Magnetococcaceae</taxon>
        <taxon>Magnetococcus</taxon>
    </lineage>
</organism>
<name>A0A1S7LFL2_MAGMO</name>
<protein>
    <submittedName>
        <fullName evidence="1">Uncharacterized protein</fullName>
    </submittedName>
</protein>
<sequence>MLTLRYESGLKREKKRDRRVGSKEKILTPWIEEGIALWKSHSFPSMQNYSLETIWSYAFLNPVICR</sequence>
<evidence type="ECO:0000313" key="1">
    <source>
        <dbReference type="EMBL" id="CRH05735.1"/>
    </source>
</evidence>
<accession>A0A1S7LFL2</accession>
<gene>
    <name evidence="1" type="ORF">MAGMO_1547</name>
</gene>